<feature type="signal peptide" evidence="2">
    <location>
        <begin position="1"/>
        <end position="27"/>
    </location>
</feature>
<dbReference type="AlphaFoldDB" id="A0A4Q7N7P1"/>
<dbReference type="RefSeq" id="WP_130360562.1">
    <property type="nucleotide sequence ID" value="NZ_SGXC01000003.1"/>
</dbReference>
<sequence>MLLKWISSGARASLMAGALLLALDASADPAWRGGMLLAGHDPIVDPVLRRFPGKVTGLGSANKAGRIYTLRLQPLGPKAVPPVPNALRGWRLTVLKGARFGNVYWVQSNTADAITVRSKDGSLEGMAPGDLFVVEELDPNPPATSLGDDRGKQRVA</sequence>
<organism evidence="3 4">
    <name type="scientific">Pigmentiphaga kullae</name>
    <dbReference type="NCBI Taxonomy" id="151784"/>
    <lineage>
        <taxon>Bacteria</taxon>
        <taxon>Pseudomonadati</taxon>
        <taxon>Pseudomonadota</taxon>
        <taxon>Betaproteobacteria</taxon>
        <taxon>Burkholderiales</taxon>
        <taxon>Alcaligenaceae</taxon>
        <taxon>Pigmentiphaga</taxon>
    </lineage>
</organism>
<feature type="region of interest" description="Disordered" evidence="1">
    <location>
        <begin position="137"/>
        <end position="156"/>
    </location>
</feature>
<reference evidence="3 4" key="1">
    <citation type="submission" date="2019-02" db="EMBL/GenBank/DDBJ databases">
        <title>Genomic Encyclopedia of Type Strains, Phase IV (KMG-IV): sequencing the most valuable type-strain genomes for metagenomic binning, comparative biology and taxonomic classification.</title>
        <authorList>
            <person name="Goeker M."/>
        </authorList>
    </citation>
    <scope>NUCLEOTIDE SEQUENCE [LARGE SCALE GENOMIC DNA]</scope>
    <source>
        <strain evidence="3 4">K24</strain>
    </source>
</reference>
<dbReference type="EMBL" id="SGXC01000003">
    <property type="protein sequence ID" value="RZS78075.1"/>
    <property type="molecule type" value="Genomic_DNA"/>
</dbReference>
<feature type="chain" id="PRO_5020377112" evidence="2">
    <location>
        <begin position="28"/>
        <end position="156"/>
    </location>
</feature>
<evidence type="ECO:0000313" key="4">
    <source>
        <dbReference type="Proteomes" id="UP000292445"/>
    </source>
</evidence>
<keyword evidence="2" id="KW-0732">Signal</keyword>
<evidence type="ECO:0000256" key="2">
    <source>
        <dbReference type="SAM" id="SignalP"/>
    </source>
</evidence>
<gene>
    <name evidence="3" type="ORF">EV675_4716</name>
</gene>
<dbReference type="Proteomes" id="UP000292445">
    <property type="component" value="Unassembled WGS sequence"/>
</dbReference>
<feature type="compositionally biased region" description="Basic and acidic residues" evidence="1">
    <location>
        <begin position="147"/>
        <end position="156"/>
    </location>
</feature>
<accession>A0A4Q7N7P1</accession>
<keyword evidence="4" id="KW-1185">Reference proteome</keyword>
<name>A0A4Q7N7P1_9BURK</name>
<evidence type="ECO:0000313" key="3">
    <source>
        <dbReference type="EMBL" id="RZS78075.1"/>
    </source>
</evidence>
<dbReference type="OrthoDB" id="8684951at2"/>
<evidence type="ECO:0000256" key="1">
    <source>
        <dbReference type="SAM" id="MobiDB-lite"/>
    </source>
</evidence>
<comment type="caution">
    <text evidence="3">The sequence shown here is derived from an EMBL/GenBank/DDBJ whole genome shotgun (WGS) entry which is preliminary data.</text>
</comment>
<proteinExistence type="predicted"/>
<protein>
    <submittedName>
        <fullName evidence="3">Uncharacterized protein</fullName>
    </submittedName>
</protein>